<dbReference type="Proteomes" id="UP000472271">
    <property type="component" value="Chromosome 24"/>
</dbReference>
<evidence type="ECO:0000313" key="1">
    <source>
        <dbReference type="Ensembl" id="ENSSORP00005056529.1"/>
    </source>
</evidence>
<accession>A0A673CT24</accession>
<organism evidence="1 2">
    <name type="scientific">Sphaeramia orbicularis</name>
    <name type="common">orbiculate cardinalfish</name>
    <dbReference type="NCBI Taxonomy" id="375764"/>
    <lineage>
        <taxon>Eukaryota</taxon>
        <taxon>Metazoa</taxon>
        <taxon>Chordata</taxon>
        <taxon>Craniata</taxon>
        <taxon>Vertebrata</taxon>
        <taxon>Euteleostomi</taxon>
        <taxon>Actinopterygii</taxon>
        <taxon>Neopterygii</taxon>
        <taxon>Teleostei</taxon>
        <taxon>Neoteleostei</taxon>
        <taxon>Acanthomorphata</taxon>
        <taxon>Gobiaria</taxon>
        <taxon>Kurtiformes</taxon>
        <taxon>Apogonoidei</taxon>
        <taxon>Apogonidae</taxon>
        <taxon>Apogoninae</taxon>
        <taxon>Sphaeramia</taxon>
    </lineage>
</organism>
<gene>
    <name evidence="1" type="primary">LOC115415215</name>
</gene>
<evidence type="ECO:0000313" key="2">
    <source>
        <dbReference type="Proteomes" id="UP000472271"/>
    </source>
</evidence>
<dbReference type="AlphaFoldDB" id="A0A673CT24"/>
<sequence>VYSNEEMMPKTKRVFVNNCAYVSFLSTCTREEDDADADEIVLSHGGEPAFHIVGTVSPTFKEERNSFLLEQYKCLSQSPTRDELLEHFLECDVVVYNISENATQQLIEEATWAITGEVIIPCLMKQMFCSQRKSTGEEDHIPISKTTMNWKSLCLNWVEV</sequence>
<name>A0A673CT24_9TELE</name>
<dbReference type="Ensembl" id="ENSSORT00005057826.1">
    <property type="protein sequence ID" value="ENSSORP00005056529.1"/>
    <property type="gene ID" value="ENSSORG00005025130.1"/>
</dbReference>
<reference evidence="1" key="1">
    <citation type="submission" date="2019-06" db="EMBL/GenBank/DDBJ databases">
        <authorList>
            <consortium name="Wellcome Sanger Institute Data Sharing"/>
        </authorList>
    </citation>
    <scope>NUCLEOTIDE SEQUENCE [LARGE SCALE GENOMIC DNA]</scope>
</reference>
<reference evidence="1" key="3">
    <citation type="submission" date="2025-09" db="UniProtKB">
        <authorList>
            <consortium name="Ensembl"/>
        </authorList>
    </citation>
    <scope>IDENTIFICATION</scope>
</reference>
<proteinExistence type="predicted"/>
<keyword evidence="2" id="KW-1185">Reference proteome</keyword>
<protein>
    <submittedName>
        <fullName evidence="1">Adenylate kinase 7a</fullName>
    </submittedName>
</protein>
<reference evidence="1" key="2">
    <citation type="submission" date="2025-08" db="UniProtKB">
        <authorList>
            <consortium name="Ensembl"/>
        </authorList>
    </citation>
    <scope>IDENTIFICATION</scope>
</reference>